<dbReference type="AlphaFoldDB" id="U4KZJ3"/>
<protein>
    <submittedName>
        <fullName evidence="1">Uncharacterized protein</fullName>
    </submittedName>
</protein>
<dbReference type="EMBL" id="HF935381">
    <property type="protein sequence ID" value="CCX07905.1"/>
    <property type="molecule type" value="Genomic_DNA"/>
</dbReference>
<organism evidence="1 2">
    <name type="scientific">Pyronema omphalodes (strain CBS 100304)</name>
    <name type="common">Pyronema confluens</name>
    <dbReference type="NCBI Taxonomy" id="1076935"/>
    <lineage>
        <taxon>Eukaryota</taxon>
        <taxon>Fungi</taxon>
        <taxon>Dikarya</taxon>
        <taxon>Ascomycota</taxon>
        <taxon>Pezizomycotina</taxon>
        <taxon>Pezizomycetes</taxon>
        <taxon>Pezizales</taxon>
        <taxon>Pyronemataceae</taxon>
        <taxon>Pyronema</taxon>
    </lineage>
</organism>
<name>U4KZJ3_PYROM</name>
<keyword evidence="2" id="KW-1185">Reference proteome</keyword>
<gene>
    <name evidence="1" type="ORF">PCON_07494</name>
</gene>
<reference evidence="1 2" key="1">
    <citation type="journal article" date="2013" name="PLoS Genet.">
        <title>The genome and development-dependent transcriptomes of Pyronema confluens: a window into fungal evolution.</title>
        <authorList>
            <person name="Traeger S."/>
            <person name="Altegoer F."/>
            <person name="Freitag M."/>
            <person name="Gabaldon T."/>
            <person name="Kempken F."/>
            <person name="Kumar A."/>
            <person name="Marcet-Houben M."/>
            <person name="Poggeler S."/>
            <person name="Stajich J.E."/>
            <person name="Nowrousian M."/>
        </authorList>
    </citation>
    <scope>NUCLEOTIDE SEQUENCE [LARGE SCALE GENOMIC DNA]</scope>
    <source>
        <strain evidence="2">CBS 100304</strain>
        <tissue evidence="1">Vegetative mycelium</tissue>
    </source>
</reference>
<sequence>MEEVVGEAMCSRPAVKEVGVWLCGVVHVISQEDGVKVKDLVRGFDEVIQKQRQSEDKRFEWDYKTYPFAGFRLLPMLSDMREARLVVTPEFFDTAAIVAELREGRWTKSSVGVPFCFELPE</sequence>
<dbReference type="Proteomes" id="UP000018144">
    <property type="component" value="Unassembled WGS sequence"/>
</dbReference>
<evidence type="ECO:0000313" key="2">
    <source>
        <dbReference type="Proteomes" id="UP000018144"/>
    </source>
</evidence>
<proteinExistence type="predicted"/>
<dbReference type="OrthoDB" id="5394961at2759"/>
<accession>U4KZJ3</accession>
<evidence type="ECO:0000313" key="1">
    <source>
        <dbReference type="EMBL" id="CCX07905.1"/>
    </source>
</evidence>